<reference evidence="1 2" key="1">
    <citation type="journal article" date="2015" name="Genome Announc.">
        <title>Expanding the biotechnology potential of lactobacilli through comparative genomics of 213 strains and associated genera.</title>
        <authorList>
            <person name="Sun Z."/>
            <person name="Harris H.M."/>
            <person name="McCann A."/>
            <person name="Guo C."/>
            <person name="Argimon S."/>
            <person name="Zhang W."/>
            <person name="Yang X."/>
            <person name="Jeffery I.B."/>
            <person name="Cooney J.C."/>
            <person name="Kagawa T.F."/>
            <person name="Liu W."/>
            <person name="Song Y."/>
            <person name="Salvetti E."/>
            <person name="Wrobel A."/>
            <person name="Rasinkangas P."/>
            <person name="Parkhill J."/>
            <person name="Rea M.C."/>
            <person name="O'Sullivan O."/>
            <person name="Ritari J."/>
            <person name="Douillard F.P."/>
            <person name="Paul Ross R."/>
            <person name="Yang R."/>
            <person name="Briner A.E."/>
            <person name="Felis G.E."/>
            <person name="de Vos W.M."/>
            <person name="Barrangou R."/>
            <person name="Klaenhammer T.R."/>
            <person name="Caufield P.W."/>
            <person name="Cui Y."/>
            <person name="Zhang H."/>
            <person name="O'Toole P.W."/>
        </authorList>
    </citation>
    <scope>NUCLEOTIDE SEQUENCE [LARGE SCALE GENOMIC DNA]</scope>
    <source>
        <strain evidence="1 2">NBRC 103219</strain>
    </source>
</reference>
<proteinExistence type="predicted"/>
<dbReference type="SUPFAM" id="SSF53383">
    <property type="entry name" value="PLP-dependent transferases"/>
    <property type="match status" value="1"/>
</dbReference>
<comment type="caution">
    <text evidence="1">The sequence shown here is derived from an EMBL/GenBank/DDBJ whole genome shotgun (WGS) entry which is preliminary data.</text>
</comment>
<dbReference type="PANTHER" id="PTHR46658">
    <property type="entry name" value="CYS OR MET METABOLISM PYRIDOXAL-PHOSPHATE-DEPENDENT ENZYME"/>
    <property type="match status" value="1"/>
</dbReference>
<dbReference type="Gene3D" id="3.90.1150.60">
    <property type="entry name" value="Methioning gamme-lyase, C-terminal domain"/>
    <property type="match status" value="1"/>
</dbReference>
<dbReference type="InterPro" id="IPR009651">
    <property type="entry name" value="Met_g_lyase_put"/>
</dbReference>
<dbReference type="STRING" id="449659.IV66_GL001696"/>
<dbReference type="PANTHER" id="PTHR46658:SF1">
    <property type="entry name" value="CYS OR MET METABOLISM PYRIDOXAL-PHOSPHATE-DEPENDENT ENZYME"/>
    <property type="match status" value="1"/>
</dbReference>
<dbReference type="Gene3D" id="3.40.640.10">
    <property type="entry name" value="Type I PLP-dependent aspartate aminotransferase-like (Major domain)"/>
    <property type="match status" value="1"/>
</dbReference>
<dbReference type="PATRIC" id="fig|449659.4.peg.1732"/>
<sequence length="438" mass="48585">MTNELCEFVLKKGKNLMEHKWQENLPQDLQEKIAEVDAQIAPRLKEIDEQSLYNQQRVLKLFAENHVAEEDLVGSTGYGYDDIGRDKLEKIYAGYFKTDDALVRPQLTSGTHAISTALFSQLYHGDTLYYMTGMPYDTIQEVIGLAGDKPGSMKKRGINFKCTELLPNGEVDYDNVEKDLGGDPTIKVVTIQRSLGYATRASFTLEKIKKMVATAKRLAPQAVIFIDNCYGEFTETEEATFFGADLMAGSLYKNAGAGIAKSGAYIVGRADLIQDCGSQLIVPGAGKYEGATYGYMRDFYEGFFMAPHTTGEALKGMIFTAALLEKMGMNTAPKWNDPRTDIVQTVTFGKPEPMIQFCAAIQHYSPMNAFVDPEPSYQDGYEDQVIMASGSFTEGSTIELSSDGPLRDPYTLYIQGGLSYQHVKIAIANAVRETFYKN</sequence>
<gene>
    <name evidence="1" type="ORF">IV66_GL001696</name>
</gene>
<dbReference type="Proteomes" id="UP000051886">
    <property type="component" value="Unassembled WGS sequence"/>
</dbReference>
<protein>
    <submittedName>
        <fullName evidence="1">Aluminum resistance protein</fullName>
    </submittedName>
</protein>
<dbReference type="InterPro" id="IPR015421">
    <property type="entry name" value="PyrdxlP-dep_Trfase_major"/>
</dbReference>
<dbReference type="InterPro" id="IPR015424">
    <property type="entry name" value="PyrdxlP-dep_Trfase"/>
</dbReference>
<dbReference type="AlphaFoldDB" id="A0A0R2LP66"/>
<organism evidence="1 2">
    <name type="scientific">Ligilactobacillus pobuzihii</name>
    <dbReference type="NCBI Taxonomy" id="449659"/>
    <lineage>
        <taxon>Bacteria</taxon>
        <taxon>Bacillati</taxon>
        <taxon>Bacillota</taxon>
        <taxon>Bacilli</taxon>
        <taxon>Lactobacillales</taxon>
        <taxon>Lactobacillaceae</taxon>
        <taxon>Ligilactobacillus</taxon>
    </lineage>
</organism>
<accession>A0A0R2LP66</accession>
<evidence type="ECO:0000313" key="2">
    <source>
        <dbReference type="Proteomes" id="UP000051886"/>
    </source>
</evidence>
<keyword evidence="2" id="KW-1185">Reference proteome</keyword>
<name>A0A0R2LP66_9LACO</name>
<dbReference type="Pfam" id="PF06838">
    <property type="entry name" value="Met_gamma_lyase"/>
    <property type="match status" value="1"/>
</dbReference>
<evidence type="ECO:0000313" key="1">
    <source>
        <dbReference type="EMBL" id="KRO02028.1"/>
    </source>
</evidence>
<dbReference type="EMBL" id="JQCN01000004">
    <property type="protein sequence ID" value="KRO02028.1"/>
    <property type="molecule type" value="Genomic_DNA"/>
</dbReference>